<evidence type="ECO:0000256" key="7">
    <source>
        <dbReference type="ARBA" id="ARBA00022853"/>
    </source>
</evidence>
<keyword evidence="6 14" id="KW-0862">Zinc</keyword>
<dbReference type="InterPro" id="IPR024610">
    <property type="entry name" value="ING_N_histone-binding"/>
</dbReference>
<dbReference type="InterPro" id="IPR019786">
    <property type="entry name" value="Zinc_finger_PHD-type_CS"/>
</dbReference>
<proteinExistence type="inferred from homology"/>
<dbReference type="CDD" id="cd16858">
    <property type="entry name" value="ING_ING3_Yng2p"/>
    <property type="match status" value="1"/>
</dbReference>
<organism evidence="17 18">
    <name type="scientific">Oculimacula yallundae</name>
    <dbReference type="NCBI Taxonomy" id="86028"/>
    <lineage>
        <taxon>Eukaryota</taxon>
        <taxon>Fungi</taxon>
        <taxon>Dikarya</taxon>
        <taxon>Ascomycota</taxon>
        <taxon>Pezizomycotina</taxon>
        <taxon>Leotiomycetes</taxon>
        <taxon>Helotiales</taxon>
        <taxon>Ploettnerulaceae</taxon>
        <taxon>Oculimacula</taxon>
    </lineage>
</organism>
<dbReference type="SUPFAM" id="SSF57903">
    <property type="entry name" value="FYVE/PHD zinc finger"/>
    <property type="match status" value="1"/>
</dbReference>
<evidence type="ECO:0000256" key="9">
    <source>
        <dbReference type="ARBA" id="ARBA00023242"/>
    </source>
</evidence>
<keyword evidence="9 14" id="KW-0539">Nucleus</keyword>
<evidence type="ECO:0000256" key="14">
    <source>
        <dbReference type="RuleBase" id="RU361213"/>
    </source>
</evidence>
<evidence type="ECO:0000256" key="8">
    <source>
        <dbReference type="ARBA" id="ARBA00023204"/>
    </source>
</evidence>
<keyword evidence="11" id="KW-0131">Cell cycle</keyword>
<evidence type="ECO:0000256" key="13">
    <source>
        <dbReference type="PROSITE-ProRule" id="PRU00146"/>
    </source>
</evidence>
<dbReference type="InterPro" id="IPR013083">
    <property type="entry name" value="Znf_RING/FYVE/PHD"/>
</dbReference>
<feature type="compositionally biased region" description="Pro residues" evidence="15">
    <location>
        <begin position="52"/>
        <end position="62"/>
    </location>
</feature>
<dbReference type="SMART" id="SM01408">
    <property type="entry name" value="ING"/>
    <property type="match status" value="1"/>
</dbReference>
<evidence type="ECO:0000256" key="15">
    <source>
        <dbReference type="SAM" id="MobiDB-lite"/>
    </source>
</evidence>
<keyword evidence="8" id="KW-0234">DNA repair</keyword>
<evidence type="ECO:0000313" key="17">
    <source>
        <dbReference type="EMBL" id="KAL2065011.1"/>
    </source>
</evidence>
<dbReference type="PANTHER" id="PTHR10333">
    <property type="entry name" value="INHIBITOR OF GROWTH PROTEIN"/>
    <property type="match status" value="1"/>
</dbReference>
<name>A0ABR4C6R1_9HELO</name>
<feature type="compositionally biased region" description="Low complexity" evidence="15">
    <location>
        <begin position="348"/>
        <end position="361"/>
    </location>
</feature>
<dbReference type="Gene3D" id="3.30.40.10">
    <property type="entry name" value="Zinc/RING finger domain, C3HC4 (zinc finger)"/>
    <property type="match status" value="1"/>
</dbReference>
<keyword evidence="18" id="KW-1185">Reference proteome</keyword>
<dbReference type="EMBL" id="JAZHXI010000013">
    <property type="protein sequence ID" value="KAL2065011.1"/>
    <property type="molecule type" value="Genomic_DNA"/>
</dbReference>
<sequence length="515" mass="56568">MHTVLACGYQTSARLEFFPLQKQNAASRITRHPTSFARHHLHFNHFRLAPLPPNIHPPPSPIRPETSESGQKKESVGTGICICKVFSRDDLSIDFIGRGGKMAHHEQMDAAQVLEEWMHRSANLPNEIQHFQEEIEHKDRQFAECQAIITKHDNQIQKWIRQNGSHTPNPKEEQLSKIILANFDRAELLANEKVALSQKSKELMDKHLRWIDREIKTLQDRGEMPNDPDLPSTLRPQPVARQPIRADPSVAAMPLNQINNGAVVQHRRHPNQYPQQPLIPPHVQAAQQLSGHTSSSAPATPASNLTMQQQQQRARESSAAAANKRQRLTGGLGPLPPSNLANRASSNGPGTPRGGTPVTAGVRAGSAGPRASIKTGGHKKTAPQGSRQSGQPRKAIGKKSNLGRVKRAGNKNSPSTNDESEGGSGSDDEDDEAITPPRRDADGDDEMGELDDEDGADDKKYCICQNVSFGDMVACDNEDCTLEWFHWTCVGLKSEPSGVWICPVCTEKALKASGK</sequence>
<evidence type="ECO:0000256" key="5">
    <source>
        <dbReference type="ARBA" id="ARBA00022771"/>
    </source>
</evidence>
<feature type="domain" description="PHD-type" evidence="16">
    <location>
        <begin position="459"/>
        <end position="508"/>
    </location>
</feature>
<protein>
    <recommendedName>
        <fullName evidence="14">Chromatin modification-related protein</fullName>
    </recommendedName>
</protein>
<comment type="function">
    <text evidence="12">Component of the NuA4 histone acetyltransferase complex which is involved in transcriptional activation of selected genes principally by acetylation of nucleosomal histone H4 and H2A. The NuA4 complex is also involved in DNA repair. Involved in cell cycle progression and meiosis.</text>
</comment>
<feature type="compositionally biased region" description="Acidic residues" evidence="15">
    <location>
        <begin position="418"/>
        <end position="433"/>
    </location>
</feature>
<accession>A0ABR4C6R1</accession>
<dbReference type="InterPro" id="IPR019787">
    <property type="entry name" value="Znf_PHD-finger"/>
</dbReference>
<gene>
    <name evidence="17" type="ORF">VTL71DRAFT_4151</name>
</gene>
<comment type="function">
    <text evidence="14">Component of an histone acetyltransferase complex.</text>
</comment>
<evidence type="ECO:0000256" key="1">
    <source>
        <dbReference type="ARBA" id="ARBA00004123"/>
    </source>
</evidence>
<dbReference type="InterPro" id="IPR001965">
    <property type="entry name" value="Znf_PHD"/>
</dbReference>
<evidence type="ECO:0000256" key="6">
    <source>
        <dbReference type="ARBA" id="ARBA00022833"/>
    </source>
</evidence>
<dbReference type="Proteomes" id="UP001595075">
    <property type="component" value="Unassembled WGS sequence"/>
</dbReference>
<evidence type="ECO:0000256" key="3">
    <source>
        <dbReference type="ARBA" id="ARBA00022723"/>
    </source>
</evidence>
<keyword evidence="7 14" id="KW-0156">Chromatin regulator</keyword>
<comment type="similarity">
    <text evidence="2 14">Belongs to the ING family.</text>
</comment>
<dbReference type="SMART" id="SM00249">
    <property type="entry name" value="PHD"/>
    <property type="match status" value="1"/>
</dbReference>
<dbReference type="Gene3D" id="6.10.140.1740">
    <property type="match status" value="1"/>
</dbReference>
<comment type="caution">
    <text evidence="17">The sequence shown here is derived from an EMBL/GenBank/DDBJ whole genome shotgun (WGS) entry which is preliminary data.</text>
</comment>
<dbReference type="Pfam" id="PF12998">
    <property type="entry name" value="ING"/>
    <property type="match status" value="1"/>
</dbReference>
<dbReference type="CDD" id="cd15505">
    <property type="entry name" value="PHD_ING"/>
    <property type="match status" value="1"/>
</dbReference>
<feature type="region of interest" description="Disordered" evidence="15">
    <location>
        <begin position="52"/>
        <end position="73"/>
    </location>
</feature>
<evidence type="ECO:0000256" key="4">
    <source>
        <dbReference type="ARBA" id="ARBA00022763"/>
    </source>
</evidence>
<feature type="compositionally biased region" description="Low complexity" evidence="15">
    <location>
        <begin position="293"/>
        <end position="322"/>
    </location>
</feature>
<comment type="subcellular location">
    <subcellularLocation>
        <location evidence="1 14">Nucleus</location>
    </subcellularLocation>
</comment>
<evidence type="ECO:0000256" key="11">
    <source>
        <dbReference type="ARBA" id="ARBA00023306"/>
    </source>
</evidence>
<keyword evidence="4" id="KW-0227">DNA damage</keyword>
<dbReference type="InterPro" id="IPR028651">
    <property type="entry name" value="ING_fam"/>
</dbReference>
<dbReference type="InterPro" id="IPR011011">
    <property type="entry name" value="Znf_FYVE_PHD"/>
</dbReference>
<dbReference type="PROSITE" id="PS50016">
    <property type="entry name" value="ZF_PHD_2"/>
    <property type="match status" value="1"/>
</dbReference>
<feature type="compositionally biased region" description="Acidic residues" evidence="15">
    <location>
        <begin position="442"/>
        <end position="453"/>
    </location>
</feature>
<evidence type="ECO:0000259" key="16">
    <source>
        <dbReference type="PROSITE" id="PS50016"/>
    </source>
</evidence>
<evidence type="ECO:0000256" key="10">
    <source>
        <dbReference type="ARBA" id="ARBA00023254"/>
    </source>
</evidence>
<comment type="subunit">
    <text evidence="14">Component of an histone acetyltransferase complex. Interacts with H3K4me3 and to a lesser extent with H3K4me2.</text>
</comment>
<evidence type="ECO:0000313" key="18">
    <source>
        <dbReference type="Proteomes" id="UP001595075"/>
    </source>
</evidence>
<dbReference type="PANTHER" id="PTHR10333:SF100">
    <property type="entry name" value="CHROMATIN MODIFICATION-RELATED PROTEIN YNG2"/>
    <property type="match status" value="1"/>
</dbReference>
<keyword evidence="10" id="KW-0469">Meiosis</keyword>
<dbReference type="PROSITE" id="PS01359">
    <property type="entry name" value="ZF_PHD_1"/>
    <property type="match status" value="1"/>
</dbReference>
<evidence type="ECO:0000256" key="12">
    <source>
        <dbReference type="ARBA" id="ARBA00037044"/>
    </source>
</evidence>
<keyword evidence="5 13" id="KW-0863">Zinc-finger</keyword>
<feature type="region of interest" description="Disordered" evidence="15">
    <location>
        <begin position="284"/>
        <end position="453"/>
    </location>
</feature>
<evidence type="ECO:0000256" key="2">
    <source>
        <dbReference type="ARBA" id="ARBA00010210"/>
    </source>
</evidence>
<reference evidence="17 18" key="1">
    <citation type="journal article" date="2024" name="Commun. Biol.">
        <title>Comparative genomic analysis of thermophilic fungi reveals convergent evolutionary adaptations and gene losses.</title>
        <authorList>
            <person name="Steindorff A.S."/>
            <person name="Aguilar-Pontes M.V."/>
            <person name="Robinson A.J."/>
            <person name="Andreopoulos B."/>
            <person name="LaButti K."/>
            <person name="Kuo A."/>
            <person name="Mondo S."/>
            <person name="Riley R."/>
            <person name="Otillar R."/>
            <person name="Haridas S."/>
            <person name="Lipzen A."/>
            <person name="Grimwood J."/>
            <person name="Schmutz J."/>
            <person name="Clum A."/>
            <person name="Reid I.D."/>
            <person name="Moisan M.C."/>
            <person name="Butler G."/>
            <person name="Nguyen T.T.M."/>
            <person name="Dewar K."/>
            <person name="Conant G."/>
            <person name="Drula E."/>
            <person name="Henrissat B."/>
            <person name="Hansel C."/>
            <person name="Singer S."/>
            <person name="Hutchinson M.I."/>
            <person name="de Vries R.P."/>
            <person name="Natvig D.O."/>
            <person name="Powell A.J."/>
            <person name="Tsang A."/>
            <person name="Grigoriev I.V."/>
        </authorList>
    </citation>
    <scope>NUCLEOTIDE SEQUENCE [LARGE SCALE GENOMIC DNA]</scope>
    <source>
        <strain evidence="17 18">CBS 494.80</strain>
    </source>
</reference>
<comment type="domain">
    <text evidence="14">The PHD-type zinc finger mediates the binding to H3K4me3.</text>
</comment>
<keyword evidence="3 14" id="KW-0479">Metal-binding</keyword>